<dbReference type="AlphaFoldDB" id="A0A9Q5HV90"/>
<feature type="region of interest" description="Disordered" evidence="1">
    <location>
        <begin position="940"/>
        <end position="995"/>
    </location>
</feature>
<feature type="compositionally biased region" description="Low complexity" evidence="1">
    <location>
        <begin position="1256"/>
        <end position="1274"/>
    </location>
</feature>
<dbReference type="PANTHER" id="PTHR37283:SF1">
    <property type="entry name" value="PH DOMAIN-CONTAINING PROTEIN YHR131C"/>
    <property type="match status" value="1"/>
</dbReference>
<feature type="compositionally biased region" description="Low complexity" evidence="1">
    <location>
        <begin position="1101"/>
        <end position="1119"/>
    </location>
</feature>
<feature type="compositionally biased region" description="Basic and acidic residues" evidence="1">
    <location>
        <begin position="1148"/>
        <end position="1160"/>
    </location>
</feature>
<keyword evidence="3" id="KW-1185">Reference proteome</keyword>
<dbReference type="EMBL" id="LNZH02000200">
    <property type="protein sequence ID" value="OCB86648.1"/>
    <property type="molecule type" value="Genomic_DNA"/>
</dbReference>
<organism evidence="2 3">
    <name type="scientific">Sanghuangporus baumii</name>
    <name type="common">Phellinus baumii</name>
    <dbReference type="NCBI Taxonomy" id="108892"/>
    <lineage>
        <taxon>Eukaryota</taxon>
        <taxon>Fungi</taxon>
        <taxon>Dikarya</taxon>
        <taxon>Basidiomycota</taxon>
        <taxon>Agaricomycotina</taxon>
        <taxon>Agaricomycetes</taxon>
        <taxon>Hymenochaetales</taxon>
        <taxon>Hymenochaetaceae</taxon>
        <taxon>Sanghuangporus</taxon>
    </lineage>
</organism>
<feature type="region of interest" description="Disordered" evidence="1">
    <location>
        <begin position="449"/>
        <end position="502"/>
    </location>
</feature>
<dbReference type="PANTHER" id="PTHR37283">
    <property type="entry name" value="PH DOMAIN-CONTAINING PROTEIN YHR131C"/>
    <property type="match status" value="1"/>
</dbReference>
<feature type="compositionally biased region" description="Low complexity" evidence="1">
    <location>
        <begin position="321"/>
        <end position="330"/>
    </location>
</feature>
<evidence type="ECO:0008006" key="4">
    <source>
        <dbReference type="Google" id="ProtNLM"/>
    </source>
</evidence>
<feature type="region of interest" description="Disordered" evidence="1">
    <location>
        <begin position="733"/>
        <end position="755"/>
    </location>
</feature>
<feature type="compositionally biased region" description="Polar residues" evidence="1">
    <location>
        <begin position="965"/>
        <end position="976"/>
    </location>
</feature>
<feature type="region of interest" description="Disordered" evidence="1">
    <location>
        <begin position="1231"/>
        <end position="1280"/>
    </location>
</feature>
<feature type="region of interest" description="Disordered" evidence="1">
    <location>
        <begin position="789"/>
        <end position="808"/>
    </location>
</feature>
<feature type="compositionally biased region" description="Basic residues" evidence="1">
    <location>
        <begin position="24"/>
        <end position="41"/>
    </location>
</feature>
<feature type="compositionally biased region" description="Low complexity" evidence="1">
    <location>
        <begin position="567"/>
        <end position="580"/>
    </location>
</feature>
<reference evidence="2" key="1">
    <citation type="submission" date="2016-06" db="EMBL/GenBank/DDBJ databases">
        <title>Draft Genome sequence of the fungus Inonotus baumii.</title>
        <authorList>
            <person name="Zhu H."/>
            <person name="Lin W."/>
        </authorList>
    </citation>
    <scope>NUCLEOTIDE SEQUENCE</scope>
    <source>
        <strain evidence="2">821</strain>
    </source>
</reference>
<evidence type="ECO:0000256" key="1">
    <source>
        <dbReference type="SAM" id="MobiDB-lite"/>
    </source>
</evidence>
<proteinExistence type="predicted"/>
<protein>
    <recommendedName>
        <fullName evidence="4">PH domain-containing protein</fullName>
    </recommendedName>
</protein>
<feature type="region of interest" description="Disordered" evidence="1">
    <location>
        <begin position="24"/>
        <end position="72"/>
    </location>
</feature>
<gene>
    <name evidence="2" type="ORF">A7U60_g6329</name>
</gene>
<feature type="compositionally biased region" description="Low complexity" evidence="1">
    <location>
        <begin position="1049"/>
        <end position="1088"/>
    </location>
</feature>
<feature type="compositionally biased region" description="Polar residues" evidence="1">
    <location>
        <begin position="742"/>
        <end position="751"/>
    </location>
</feature>
<feature type="compositionally biased region" description="Low complexity" evidence="1">
    <location>
        <begin position="409"/>
        <end position="423"/>
    </location>
</feature>
<feature type="compositionally biased region" description="Polar residues" evidence="1">
    <location>
        <begin position="224"/>
        <end position="256"/>
    </location>
</feature>
<dbReference type="SUPFAM" id="SSF50729">
    <property type="entry name" value="PH domain-like"/>
    <property type="match status" value="1"/>
</dbReference>
<feature type="region of interest" description="Disordered" evidence="1">
    <location>
        <begin position="685"/>
        <end position="717"/>
    </location>
</feature>
<dbReference type="OrthoDB" id="5865767at2759"/>
<feature type="compositionally biased region" description="Acidic residues" evidence="1">
    <location>
        <begin position="389"/>
        <end position="398"/>
    </location>
</feature>
<name>A0A9Q5HV90_SANBA</name>
<feature type="region of interest" description="Disordered" evidence="1">
    <location>
        <begin position="201"/>
        <end position="423"/>
    </location>
</feature>
<feature type="compositionally biased region" description="Low complexity" evidence="1">
    <location>
        <begin position="449"/>
        <end position="474"/>
    </location>
</feature>
<evidence type="ECO:0000313" key="3">
    <source>
        <dbReference type="Proteomes" id="UP000757232"/>
    </source>
</evidence>
<sequence>MNDHDLVHIRDQGYNHSEVGFERHRPRQQQHHHHPNNHHQHSQQSQQQQPRTSRRQRSTSTGRSRQPIFQVRASNFVKKLTSKFGAGARIKQAADNTSEDADPDAALAVEHYPFRKARSMDVLRSKPYMSSPMLAVTGFDPQSLARKSADGSHESGSANGSDAGELKSVHSRNLSDSNSSSIAQGLAVAAMVAEATSLRPASPSASASAALHPEGSEKRRTPNGIASLSNGADNIPTKTNNMNYTGAQNTDGLQSLTPPPPVPEKRPGHPRLSTLPPLTLHVKGMSQDSRPQRFSPSVIVRPPPFPILELPALPTPIAETSGSSGSQSQSRSRRGTARLNSMPMLPREGSDARENDPDHENCALDEDEEGDDEDNEDDGAATGENDAAGSEEDEDENEAGVNGQSITYSSSSTATPSPTASFFSRTRALSPRLQLPTLNTPSLSSLLGNFTTTGGSSQSQAAGSGTGGLSASASHVGAHVGSTTQVSAAAEPINVSRDDETTPKAVRANHIWVGLGNGSARFDYFSTSGALSRAAAAGAASTSASSRSGTDREIDKTFHVSSDDGTRSSSSSFITSTAPSPLQMQTPTARDHPASQTPMISVAPPPWSPSETSSSVFGSETSRAFKDASFSHTKGAVAAGSDVPHLASIPIRGVADGQQTLKRPSIYHHASKSMIELFSTAASQTAARTAEPDEDADTFGRGASDDHDVKKGKGKLLSEEGVESKILHSLKAKDVTEASGPAPNTNDTLLQPTRDRQLKVGQWKKGLSPTPTTAIAVSGDAAAASPTAATLRRQRSMPTFSTSGPPPPYPSFLLPEHLRRFAPLPRDDEGKEELPPYSNDIRLAAIMPRKMEFSAPGVPARDRKWRRVHCVLEGTAFRVYDAPPRVTGVSVLGGWWERKVGVGDVSSGLNASAGATAGPGATTNIVIGRKEPKRRMKWEEELQAEEEDARRASAESGTEEGQPRASVSSSRSTVELNGSAERGERERERPQAHKSKLHLAASLLHPSRSRLSLAHGSSSSPASPRSSFQSPRNSAEGSSPPSARPSVDLSTTPASPPSQSTALSSNVASSTSALSSSLSAHSSNSDASCTQTRRRRHLRSDSAQSSNNSHSRSNSRAQSPLNPDNNTRSQAQSQNSSHSYSHSATSHLYHEPNRREVPEPDERDLLCVYSLQRAESGLASDYTKRKNVVRVRMEGEQFLLQCKDVASVVEWIEALQAATNIALDLDERPMPKGPIFPRRRRRRRVQPTETGAQTQSTSAADSGGNANAGTVGAAESSAAS</sequence>
<feature type="compositionally biased region" description="Low complexity" evidence="1">
    <location>
        <begin position="1009"/>
        <end position="1032"/>
    </location>
</feature>
<accession>A0A9Q5HV90</accession>
<feature type="compositionally biased region" description="Acidic residues" evidence="1">
    <location>
        <begin position="363"/>
        <end position="379"/>
    </location>
</feature>
<evidence type="ECO:0000313" key="2">
    <source>
        <dbReference type="EMBL" id="OCB86648.1"/>
    </source>
</evidence>
<feature type="compositionally biased region" description="Low complexity" evidence="1">
    <location>
        <begin position="42"/>
        <end position="51"/>
    </location>
</feature>
<feature type="compositionally biased region" description="Basic and acidic residues" evidence="1">
    <location>
        <begin position="348"/>
        <end position="362"/>
    </location>
</feature>
<dbReference type="InterPro" id="IPR011993">
    <property type="entry name" value="PH-like_dom_sf"/>
</dbReference>
<comment type="caution">
    <text evidence="2">The sequence shown here is derived from an EMBL/GenBank/DDBJ whole genome shotgun (WGS) entry which is preliminary data.</text>
</comment>
<feature type="compositionally biased region" description="Basic and acidic residues" evidence="1">
    <location>
        <begin position="549"/>
        <end position="566"/>
    </location>
</feature>
<dbReference type="Gene3D" id="2.30.29.30">
    <property type="entry name" value="Pleckstrin-homology domain (PH domain)/Phosphotyrosine-binding domain (PTB)"/>
    <property type="match status" value="2"/>
</dbReference>
<feature type="region of interest" description="Disordered" evidence="1">
    <location>
        <begin position="144"/>
        <end position="178"/>
    </location>
</feature>
<feature type="compositionally biased region" description="Polar residues" evidence="1">
    <location>
        <begin position="582"/>
        <end position="597"/>
    </location>
</feature>
<feature type="compositionally biased region" description="Low complexity" evidence="1">
    <location>
        <begin position="201"/>
        <end position="210"/>
    </location>
</feature>
<dbReference type="Proteomes" id="UP000757232">
    <property type="component" value="Unassembled WGS sequence"/>
</dbReference>
<feature type="region of interest" description="Disordered" evidence="1">
    <location>
        <begin position="539"/>
        <end position="597"/>
    </location>
</feature>
<feature type="compositionally biased region" description="Basic and acidic residues" evidence="1">
    <location>
        <begin position="703"/>
        <end position="717"/>
    </location>
</feature>
<feature type="compositionally biased region" description="Low complexity" evidence="1">
    <location>
        <begin position="539"/>
        <end position="548"/>
    </location>
</feature>
<feature type="compositionally biased region" description="Basic and acidic residues" evidence="1">
    <location>
        <begin position="981"/>
        <end position="991"/>
    </location>
</feature>
<feature type="compositionally biased region" description="Low complexity" evidence="1">
    <location>
        <begin position="1129"/>
        <end position="1147"/>
    </location>
</feature>
<feature type="compositionally biased region" description="Polar residues" evidence="1">
    <location>
        <begin position="286"/>
        <end position="295"/>
    </location>
</feature>
<feature type="region of interest" description="Disordered" evidence="1">
    <location>
        <begin position="1009"/>
        <end position="1160"/>
    </location>
</feature>